<proteinExistence type="predicted"/>
<dbReference type="CDD" id="cd09272">
    <property type="entry name" value="RNase_HI_RT_Ty1"/>
    <property type="match status" value="1"/>
</dbReference>
<dbReference type="Pfam" id="PF03959">
    <property type="entry name" value="FSH1"/>
    <property type="match status" value="1"/>
</dbReference>
<evidence type="ECO:0000256" key="1">
    <source>
        <dbReference type="ARBA" id="ARBA00005184"/>
    </source>
</evidence>
<evidence type="ECO:0000256" key="4">
    <source>
        <dbReference type="ARBA" id="ARBA00023085"/>
    </source>
</evidence>
<dbReference type="InterPro" id="IPR025724">
    <property type="entry name" value="GAG-pre-integrase_dom"/>
</dbReference>
<dbReference type="InterPro" id="IPR011050">
    <property type="entry name" value="Pectin_lyase_fold/virulence"/>
</dbReference>
<dbReference type="InterPro" id="IPR012337">
    <property type="entry name" value="RNaseH-like_sf"/>
</dbReference>
<feature type="compositionally biased region" description="Low complexity" evidence="5">
    <location>
        <begin position="368"/>
        <end position="380"/>
    </location>
</feature>
<sequence>MANSNQNSHSYNFVTPIKLDHNNFMVWRNQVLASIKGNGLEGFINGTNPCPDQYLDQVSEASSSAQGNSRSRTENPAFALWIRTDQLLLSWMFSSIQENLLTSVIQCVSSQELWETLTRMFISQTQARIVPLKMQLQTSKKGSMSMNAYFSKMKRLADSLAIAGKPVEHNDMISYILTGLDSQDYESLVTILLARSDSLSLDELYSLLLSHEMRIEQKKGKISADVIHNLSANIAQKNQNLPRGGSGNFGFPRGNGGFSNANQGGNNVNHESNIVCQICFIPGHGATKCRNRFNPAFVPQRNFGRGNFRPGFGNYGRGFTPNNFPPRPFNGFGRNNNGQYAGSPRGYGFQSGFQGHVTYPNSNVAGTNSQSSSYNSHNSGSDHPAAFNCFNGTTNASQFQSSTSFHTDSSPEIVEDPSWYIDSGASTHITADSGKLFNMQPYCGTESLLVGNGNALEIKHIGSAVLDTLTTEPLLLKNVLHVPNITKNLLSVSQLLADNNVIVEFVGILCFIKARKTGTLLLKGVATGGLYQIEDLSSEDSQVSWCHSQINKHVSMFATLSSSVKFSPSPFESCNPAAFTMSVSSVGVDLLHKRLGHPASHTLQTVIKTCNLFAEINKTPKIAFCDACQFGKNHLKHFDSVITKTTAPLQLLYADLWGPSHTTSTQGYSYYLSILDDYSRFTWIFPLKAKSDSLQVFTDFKTFIEKHLERRIKTVQTDWGGEFRSFSSLLTASGIHFRHPCPHIHHQNGKIERKHRHIVDIGLTLLAQSNLPLTFWWNAFHTAVFLINRLPTPVLNNVSPYFKLFHQTPDYSFLRVFGCACYPYLRPYQKHKLEFRTGRCIFIGYSPNHKGYQCLHSSGRVYISNHVVFNENSFPYQPGVDFSSVSMSCSSTNNPESTSSIQVLSAPPLTTEVPAQSPHSSQEVSGNFNSPLSQHSLPSSSSNHNSPDSLHSSIPVPFVPAHQLPNFQPPGHSMITRSKAGIFKPKTYITALLAQPSEPNSVNQALQDPKWFNAMQEEFKALQANQTWDLVIPTAPVKIVGNKWIFRIKYNSDGSISRYKARLVAKGFHQTYGIDYSETFSPVVKASTVRVILSLAVMNNWIIRQVDVNNAFLNGILVEDVYMAQPEGFVDPEKPHHVCKLKKALYGLKQAPRAWFDRFRRAMTSQWDFDHSKSDSSLFYRWDAGDILLVLVYVDDIIITGSNQNNVLKVISDMQATFALKDLGELSYFLGIEVTKNSTGLQLSQSKYIVDLLNRHEMVTCSPVLTPMVTSHSLVKNSGAIIPNASQYRSVVGALQYVTLTRPELAFSVNKLSQFLSAPTEEHWQACKRILRYLKGTIHYGLQLHSTGSQHMQINCFSDSDWACDRDDRKSVAGYAVFLGPNLVSWSSKKQHVVSRSSTESEYRALALATTEVMWVKGLLTELKIKIDHTPIMWCDNQGAISLAMNPVYHAKTKHIELDIHFIREKVQANQIEVNYVPSEDQAADIFTKALTYGQFSYLRSKLNIFPTQFSLRGDVSISSPSLSFHFVKDCTQYMNFEQSIAYIEDYMVTHGPFDALLGFSHGAFIVAASPRMQAEGVAFTKVPKIKFVILIAGAKFLGFKFGQPKHAVNAFSSLVQCPSLHIIEDTVANADFADFVELQTEKRVYEAVAKPVVEVSYGCSSNSGGKGCGGGGKSSGQFPYWFKREDQKLLLVNGVQADVVVAADGTGNFTKIRDVVLAAEDYSMKRFVIYIKRGVYKDLFAGLVWNVAGYVAGIRVLLEDSGLLGMGWSVVECLHWSVGVWLLEYSHWKRALLLEVKLIVLLLKYFH</sequence>
<dbReference type="InterPro" id="IPR029058">
    <property type="entry name" value="AB_hydrolase_fold"/>
</dbReference>
<dbReference type="Pfam" id="PF01095">
    <property type="entry name" value="Pectinesterase"/>
    <property type="match status" value="1"/>
</dbReference>
<dbReference type="SUPFAM" id="SSF56672">
    <property type="entry name" value="DNA/RNA polymerases"/>
    <property type="match status" value="1"/>
</dbReference>
<dbReference type="PANTHER" id="PTHR11439">
    <property type="entry name" value="GAG-POL-RELATED RETROTRANSPOSON"/>
    <property type="match status" value="1"/>
</dbReference>
<feature type="region of interest" description="Disordered" evidence="5">
    <location>
        <begin position="360"/>
        <end position="380"/>
    </location>
</feature>
<dbReference type="Pfam" id="PF25597">
    <property type="entry name" value="SH3_retrovirus"/>
    <property type="match status" value="1"/>
</dbReference>
<keyword evidence="2" id="KW-0645">Protease</keyword>
<dbReference type="InterPro" id="IPR012334">
    <property type="entry name" value="Pectin_lyas_fold"/>
</dbReference>
<dbReference type="SUPFAM" id="SSF51126">
    <property type="entry name" value="Pectin lyase-like"/>
    <property type="match status" value="1"/>
</dbReference>
<evidence type="ECO:0000259" key="6">
    <source>
        <dbReference type="PROSITE" id="PS50994"/>
    </source>
</evidence>
<feature type="region of interest" description="Disordered" evidence="5">
    <location>
        <begin position="910"/>
        <end position="954"/>
    </location>
</feature>
<dbReference type="InterPro" id="IPR036397">
    <property type="entry name" value="RNaseH_sf"/>
</dbReference>
<evidence type="ECO:0000256" key="2">
    <source>
        <dbReference type="ARBA" id="ARBA00022750"/>
    </source>
</evidence>
<evidence type="ECO:0000313" key="7">
    <source>
        <dbReference type="EMBL" id="KAK9214334.1"/>
    </source>
</evidence>
<dbReference type="PROSITE" id="PS50994">
    <property type="entry name" value="INTEGRASE"/>
    <property type="match status" value="1"/>
</dbReference>
<dbReference type="InterPro" id="IPR000070">
    <property type="entry name" value="Pectinesterase_cat"/>
</dbReference>
<keyword evidence="4" id="KW-0063">Aspartyl esterase</keyword>
<dbReference type="EMBL" id="JBCGBO010000003">
    <property type="protein sequence ID" value="KAK9214334.1"/>
    <property type="molecule type" value="Genomic_DNA"/>
</dbReference>
<dbReference type="InterPro" id="IPR043502">
    <property type="entry name" value="DNA/RNA_pol_sf"/>
</dbReference>
<name>A0AAP0QTQ7_9ROSI</name>
<dbReference type="InterPro" id="IPR054722">
    <property type="entry name" value="PolX-like_BBD"/>
</dbReference>
<dbReference type="Gene3D" id="2.160.20.10">
    <property type="entry name" value="Single-stranded right-handed beta-helix, Pectin lyase-like"/>
    <property type="match status" value="1"/>
</dbReference>
<dbReference type="InterPro" id="IPR001584">
    <property type="entry name" value="Integrase_cat-core"/>
</dbReference>
<protein>
    <recommendedName>
        <fullName evidence="6">Integrase catalytic domain-containing protein</fullName>
    </recommendedName>
</protein>
<dbReference type="InterPro" id="IPR013103">
    <property type="entry name" value="RVT_2"/>
</dbReference>
<keyword evidence="8" id="KW-1185">Reference proteome</keyword>
<keyword evidence="2" id="KW-0064">Aspartyl protease</keyword>
<dbReference type="GO" id="GO:0015074">
    <property type="term" value="P:DNA integration"/>
    <property type="evidence" value="ECO:0007669"/>
    <property type="project" value="InterPro"/>
</dbReference>
<dbReference type="InterPro" id="IPR057670">
    <property type="entry name" value="SH3_retrovirus"/>
</dbReference>
<dbReference type="Pfam" id="PF22936">
    <property type="entry name" value="Pol_BBD"/>
    <property type="match status" value="1"/>
</dbReference>
<keyword evidence="3" id="KW-0378">Hydrolase</keyword>
<dbReference type="Pfam" id="PF00665">
    <property type="entry name" value="rve"/>
    <property type="match status" value="1"/>
</dbReference>
<dbReference type="GO" id="GO:0042545">
    <property type="term" value="P:cell wall modification"/>
    <property type="evidence" value="ECO:0007669"/>
    <property type="project" value="InterPro"/>
</dbReference>
<feature type="compositionally biased region" description="Polar residues" evidence="5">
    <location>
        <begin position="913"/>
        <end position="928"/>
    </location>
</feature>
<gene>
    <name evidence="7" type="ORF">WN944_006323</name>
</gene>
<dbReference type="GO" id="GO:0004190">
    <property type="term" value="F:aspartic-type endopeptidase activity"/>
    <property type="evidence" value="ECO:0007669"/>
    <property type="project" value="UniProtKB-KW"/>
</dbReference>
<feature type="compositionally biased region" description="Low complexity" evidence="5">
    <location>
        <begin position="929"/>
        <end position="953"/>
    </location>
</feature>
<dbReference type="GO" id="GO:0030599">
    <property type="term" value="F:pectinesterase activity"/>
    <property type="evidence" value="ECO:0007669"/>
    <property type="project" value="InterPro"/>
</dbReference>
<dbReference type="PANTHER" id="PTHR11439:SF500">
    <property type="entry name" value="RNA-DIRECTED DNA POLYMERASE"/>
    <property type="match status" value="1"/>
</dbReference>
<evidence type="ECO:0000256" key="3">
    <source>
        <dbReference type="ARBA" id="ARBA00022801"/>
    </source>
</evidence>
<dbReference type="Pfam" id="PF14223">
    <property type="entry name" value="Retrotran_gag_2"/>
    <property type="match status" value="1"/>
</dbReference>
<dbReference type="Proteomes" id="UP001428341">
    <property type="component" value="Unassembled WGS sequence"/>
</dbReference>
<dbReference type="Gene3D" id="3.40.50.1820">
    <property type="entry name" value="alpha/beta hydrolase"/>
    <property type="match status" value="1"/>
</dbReference>
<reference evidence="7 8" key="1">
    <citation type="submission" date="2024-05" db="EMBL/GenBank/DDBJ databases">
        <title>Haplotype-resolved chromosome-level genome assembly of Huyou (Citrus changshanensis).</title>
        <authorList>
            <person name="Miao C."/>
            <person name="Chen W."/>
            <person name="Wu Y."/>
            <person name="Wang L."/>
            <person name="Zhao S."/>
            <person name="Grierson D."/>
            <person name="Xu C."/>
            <person name="Chen K."/>
        </authorList>
    </citation>
    <scope>NUCLEOTIDE SEQUENCE [LARGE SCALE GENOMIC DNA]</scope>
    <source>
        <strain evidence="7">01-14</strain>
        <tissue evidence="7">Leaf</tissue>
    </source>
</reference>
<dbReference type="SUPFAM" id="SSF53098">
    <property type="entry name" value="Ribonuclease H-like"/>
    <property type="match status" value="1"/>
</dbReference>
<dbReference type="InterPro" id="IPR005645">
    <property type="entry name" value="FSH-like_dom"/>
</dbReference>
<evidence type="ECO:0000313" key="8">
    <source>
        <dbReference type="Proteomes" id="UP001428341"/>
    </source>
</evidence>
<comment type="caution">
    <text evidence="7">The sequence shown here is derived from an EMBL/GenBank/DDBJ whole genome shotgun (WGS) entry which is preliminary data.</text>
</comment>
<comment type="pathway">
    <text evidence="1">Glycan metabolism; pectin degradation; 2-dehydro-3-deoxy-D-gluconate from pectin: step 1/5.</text>
</comment>
<dbReference type="Pfam" id="PF13976">
    <property type="entry name" value="gag_pre-integrs"/>
    <property type="match status" value="1"/>
</dbReference>
<dbReference type="Pfam" id="PF07727">
    <property type="entry name" value="RVT_2"/>
    <property type="match status" value="1"/>
</dbReference>
<dbReference type="GO" id="GO:0003676">
    <property type="term" value="F:nucleic acid binding"/>
    <property type="evidence" value="ECO:0007669"/>
    <property type="project" value="InterPro"/>
</dbReference>
<dbReference type="Gene3D" id="3.30.420.10">
    <property type="entry name" value="Ribonuclease H-like superfamily/Ribonuclease H"/>
    <property type="match status" value="1"/>
</dbReference>
<evidence type="ECO:0000256" key="5">
    <source>
        <dbReference type="SAM" id="MobiDB-lite"/>
    </source>
</evidence>
<feature type="domain" description="Integrase catalytic" evidence="6">
    <location>
        <begin position="644"/>
        <end position="808"/>
    </location>
</feature>
<accession>A0AAP0QTQ7</accession>
<organism evidence="7 8">
    <name type="scientific">Citrus x changshan-huyou</name>
    <dbReference type="NCBI Taxonomy" id="2935761"/>
    <lineage>
        <taxon>Eukaryota</taxon>
        <taxon>Viridiplantae</taxon>
        <taxon>Streptophyta</taxon>
        <taxon>Embryophyta</taxon>
        <taxon>Tracheophyta</taxon>
        <taxon>Spermatophyta</taxon>
        <taxon>Magnoliopsida</taxon>
        <taxon>eudicotyledons</taxon>
        <taxon>Gunneridae</taxon>
        <taxon>Pentapetalae</taxon>
        <taxon>rosids</taxon>
        <taxon>malvids</taxon>
        <taxon>Sapindales</taxon>
        <taxon>Rutaceae</taxon>
        <taxon>Aurantioideae</taxon>
        <taxon>Citrus</taxon>
    </lineage>
</organism>